<dbReference type="Pfam" id="PF02801">
    <property type="entry name" value="Ketoacyl-synt_C"/>
    <property type="match status" value="1"/>
</dbReference>
<dbReference type="InterPro" id="IPR050091">
    <property type="entry name" value="PKS_NRPS_Biosynth_Enz"/>
</dbReference>
<evidence type="ECO:0000259" key="8">
    <source>
        <dbReference type="PROSITE" id="PS52004"/>
    </source>
</evidence>
<feature type="domain" description="Carrier" evidence="7">
    <location>
        <begin position="1796"/>
        <end position="1871"/>
    </location>
</feature>
<dbReference type="PROSITE" id="PS52004">
    <property type="entry name" value="KS3_2"/>
    <property type="match status" value="1"/>
</dbReference>
<dbReference type="EMBL" id="LKEA01000012">
    <property type="protein sequence ID" value="ROW05849.1"/>
    <property type="molecule type" value="Genomic_DNA"/>
</dbReference>
<dbReference type="InterPro" id="IPR032088">
    <property type="entry name" value="SAT"/>
</dbReference>
<feature type="active site" description="Proton donor; for dehydratase activity" evidence="5">
    <location>
        <position position="1513"/>
    </location>
</feature>
<dbReference type="InterPro" id="IPR001227">
    <property type="entry name" value="Ac_transferase_dom_sf"/>
</dbReference>
<evidence type="ECO:0000313" key="11">
    <source>
        <dbReference type="Proteomes" id="UP000283895"/>
    </source>
</evidence>
<keyword evidence="4" id="KW-0012">Acyltransferase</keyword>
<comment type="caution">
    <text evidence="10">The sequence shown here is derived from an EMBL/GenBank/DDBJ whole genome shotgun (WGS) entry which is preliminary data.</text>
</comment>
<dbReference type="Proteomes" id="UP000283895">
    <property type="component" value="Unassembled WGS sequence"/>
</dbReference>
<feature type="active site" description="Proton acceptor; for dehydratase activity" evidence="5">
    <location>
        <position position="1326"/>
    </location>
</feature>
<dbReference type="SUPFAM" id="SSF52151">
    <property type="entry name" value="FabD/lysophospholipase-like"/>
    <property type="match status" value="1"/>
</dbReference>
<dbReference type="InterPro" id="IPR036736">
    <property type="entry name" value="ACP-like_sf"/>
</dbReference>
<keyword evidence="11" id="KW-1185">Reference proteome</keyword>
<dbReference type="InterPro" id="IPR020806">
    <property type="entry name" value="PKS_PP-bd"/>
</dbReference>
<dbReference type="Gene3D" id="3.40.50.720">
    <property type="entry name" value="NAD(P)-binding Rossmann-like Domain"/>
    <property type="match status" value="1"/>
</dbReference>
<dbReference type="Gene3D" id="1.10.1200.10">
    <property type="entry name" value="ACP-like"/>
    <property type="match status" value="2"/>
</dbReference>
<dbReference type="InterPro" id="IPR018201">
    <property type="entry name" value="Ketoacyl_synth_AS"/>
</dbReference>
<gene>
    <name evidence="10" type="ORF">VMCG_05192</name>
</gene>
<dbReference type="Pfam" id="PF07993">
    <property type="entry name" value="NAD_binding_4"/>
    <property type="match status" value="1"/>
</dbReference>
<dbReference type="FunFam" id="1.10.1200.10:FF:000011">
    <property type="entry name" value="Sterigmatocystin biosynthesis polyketide synthase"/>
    <property type="match status" value="1"/>
</dbReference>
<dbReference type="InterPro" id="IPR042104">
    <property type="entry name" value="PKS_dehydratase_sf"/>
</dbReference>
<dbReference type="InterPro" id="IPR013120">
    <property type="entry name" value="FAR_NAD-bd"/>
</dbReference>
<dbReference type="SUPFAM" id="SSF51735">
    <property type="entry name" value="NAD(P)-binding Rossmann-fold domains"/>
    <property type="match status" value="1"/>
</dbReference>
<evidence type="ECO:0000259" key="9">
    <source>
        <dbReference type="PROSITE" id="PS52019"/>
    </source>
</evidence>
<dbReference type="InterPro" id="IPR049900">
    <property type="entry name" value="PKS_mFAS_DH"/>
</dbReference>
<dbReference type="InterPro" id="IPR016039">
    <property type="entry name" value="Thiolase-like"/>
</dbReference>
<reference evidence="10 11" key="1">
    <citation type="submission" date="2015-09" db="EMBL/GenBank/DDBJ databases">
        <title>Host preference determinants of Valsa canker pathogens revealed by comparative genomics.</title>
        <authorList>
            <person name="Yin Z."/>
            <person name="Huang L."/>
        </authorList>
    </citation>
    <scope>NUCLEOTIDE SEQUENCE [LARGE SCALE GENOMIC DNA]</scope>
    <source>
        <strain evidence="10 11">03-1</strain>
    </source>
</reference>
<dbReference type="SUPFAM" id="SSF55048">
    <property type="entry name" value="Probable ACP-binding domain of malonyl-CoA ACP transacylase"/>
    <property type="match status" value="1"/>
</dbReference>
<evidence type="ECO:0000259" key="7">
    <source>
        <dbReference type="PROSITE" id="PS50075"/>
    </source>
</evidence>
<dbReference type="InterPro" id="IPR009081">
    <property type="entry name" value="PP-bd_ACP"/>
</dbReference>
<dbReference type="Pfam" id="PF00698">
    <property type="entry name" value="Acyl_transf_1"/>
    <property type="match status" value="1"/>
</dbReference>
<dbReference type="GO" id="GO:0044550">
    <property type="term" value="P:secondary metabolite biosynthetic process"/>
    <property type="evidence" value="ECO:0007669"/>
    <property type="project" value="TreeGrafter"/>
</dbReference>
<dbReference type="InterPro" id="IPR014043">
    <property type="entry name" value="Acyl_transferase_dom"/>
</dbReference>
<keyword evidence="1" id="KW-0596">Phosphopantetheine</keyword>
<dbReference type="SMART" id="SM00823">
    <property type="entry name" value="PKS_PP"/>
    <property type="match status" value="2"/>
</dbReference>
<dbReference type="PROSITE" id="PS50075">
    <property type="entry name" value="CARRIER"/>
    <property type="match status" value="2"/>
</dbReference>
<dbReference type="InterPro" id="IPR016035">
    <property type="entry name" value="Acyl_Trfase/lysoPLipase"/>
</dbReference>
<dbReference type="InterPro" id="IPR030918">
    <property type="entry name" value="PT_fungal_PKS"/>
</dbReference>
<feature type="domain" description="Carrier" evidence="7">
    <location>
        <begin position="1669"/>
        <end position="1744"/>
    </location>
</feature>
<feature type="domain" description="PKS/mFAS DH" evidence="9">
    <location>
        <begin position="1294"/>
        <end position="1601"/>
    </location>
</feature>
<evidence type="ECO:0000256" key="1">
    <source>
        <dbReference type="ARBA" id="ARBA00022450"/>
    </source>
</evidence>
<dbReference type="OrthoDB" id="329835at2759"/>
<feature type="region of interest" description="Disordered" evidence="6">
    <location>
        <begin position="1747"/>
        <end position="1770"/>
    </location>
</feature>
<feature type="domain" description="Ketosynthase family 3 (KS3)" evidence="8">
    <location>
        <begin position="374"/>
        <end position="813"/>
    </location>
</feature>
<dbReference type="SMART" id="SM00827">
    <property type="entry name" value="PKS_AT"/>
    <property type="match status" value="1"/>
</dbReference>
<dbReference type="Gene3D" id="3.40.366.10">
    <property type="entry name" value="Malonyl-Coenzyme A Acyl Carrier Protein, domain 2"/>
    <property type="match status" value="1"/>
</dbReference>
<evidence type="ECO:0000256" key="6">
    <source>
        <dbReference type="SAM" id="MobiDB-lite"/>
    </source>
</evidence>
<evidence type="ECO:0000256" key="3">
    <source>
        <dbReference type="ARBA" id="ARBA00022679"/>
    </source>
</evidence>
<protein>
    <recommendedName>
        <fullName evidence="12">Carrier domain-containing protein</fullName>
    </recommendedName>
</protein>
<feature type="region of interest" description="N-terminal hotdog fold" evidence="5">
    <location>
        <begin position="1294"/>
        <end position="1426"/>
    </location>
</feature>
<proteinExistence type="predicted"/>
<dbReference type="SMART" id="SM00825">
    <property type="entry name" value="PKS_KS"/>
    <property type="match status" value="1"/>
</dbReference>
<dbReference type="PANTHER" id="PTHR43775:SF40">
    <property type="entry name" value="NORSOLORINIC ACID SYNTHASE STCA"/>
    <property type="match status" value="1"/>
</dbReference>
<dbReference type="Gene3D" id="3.30.70.3290">
    <property type="match status" value="1"/>
</dbReference>
<keyword evidence="2" id="KW-0597">Phosphoprotein</keyword>
<feature type="region of interest" description="Disordered" evidence="6">
    <location>
        <begin position="1878"/>
        <end position="1905"/>
    </location>
</feature>
<dbReference type="GO" id="GO:0031177">
    <property type="term" value="F:phosphopantetheine binding"/>
    <property type="evidence" value="ECO:0007669"/>
    <property type="project" value="InterPro"/>
</dbReference>
<dbReference type="SUPFAM" id="SSF47336">
    <property type="entry name" value="ACP-like"/>
    <property type="match status" value="2"/>
</dbReference>
<feature type="region of interest" description="Disordered" evidence="6">
    <location>
        <begin position="1613"/>
        <end position="1661"/>
    </location>
</feature>
<dbReference type="SUPFAM" id="SSF53901">
    <property type="entry name" value="Thiolase-like"/>
    <property type="match status" value="1"/>
</dbReference>
<dbReference type="InterPro" id="IPR020841">
    <property type="entry name" value="PKS_Beta-ketoAc_synthase_dom"/>
</dbReference>
<dbReference type="Pfam" id="PF22621">
    <property type="entry name" value="CurL-like_PKS_C"/>
    <property type="match status" value="1"/>
</dbReference>
<dbReference type="Gene3D" id="3.10.129.110">
    <property type="entry name" value="Polyketide synthase dehydratase"/>
    <property type="match status" value="1"/>
</dbReference>
<organism evidence="10 11">
    <name type="scientific">Cytospora schulzeri</name>
    <dbReference type="NCBI Taxonomy" id="448051"/>
    <lineage>
        <taxon>Eukaryota</taxon>
        <taxon>Fungi</taxon>
        <taxon>Dikarya</taxon>
        <taxon>Ascomycota</taxon>
        <taxon>Pezizomycotina</taxon>
        <taxon>Sordariomycetes</taxon>
        <taxon>Sordariomycetidae</taxon>
        <taxon>Diaporthales</taxon>
        <taxon>Cytosporaceae</taxon>
        <taxon>Cytospora</taxon>
    </lineage>
</organism>
<dbReference type="Pfam" id="PF00550">
    <property type="entry name" value="PP-binding"/>
    <property type="match status" value="2"/>
</dbReference>
<dbReference type="InterPro" id="IPR014030">
    <property type="entry name" value="Ketoacyl_synth_N"/>
</dbReference>
<keyword evidence="3" id="KW-0808">Transferase</keyword>
<dbReference type="CDD" id="cd00833">
    <property type="entry name" value="PKS"/>
    <property type="match status" value="1"/>
</dbReference>
<dbReference type="NCBIfam" id="TIGR04532">
    <property type="entry name" value="PT_fungal_PKS"/>
    <property type="match status" value="1"/>
</dbReference>
<dbReference type="GO" id="GO:0004312">
    <property type="term" value="F:fatty acid synthase activity"/>
    <property type="evidence" value="ECO:0007669"/>
    <property type="project" value="TreeGrafter"/>
</dbReference>
<dbReference type="PANTHER" id="PTHR43775">
    <property type="entry name" value="FATTY ACID SYNTHASE"/>
    <property type="match status" value="1"/>
</dbReference>
<dbReference type="InterPro" id="IPR014031">
    <property type="entry name" value="Ketoacyl_synth_C"/>
</dbReference>
<feature type="compositionally biased region" description="Low complexity" evidence="6">
    <location>
        <begin position="1747"/>
        <end position="1762"/>
    </location>
</feature>
<dbReference type="Pfam" id="PF16073">
    <property type="entry name" value="SAT"/>
    <property type="match status" value="1"/>
</dbReference>
<accession>A0A423WQS5</accession>
<dbReference type="PROSITE" id="PS00606">
    <property type="entry name" value="KS3_1"/>
    <property type="match status" value="1"/>
</dbReference>
<feature type="compositionally biased region" description="Polar residues" evidence="6">
    <location>
        <begin position="1613"/>
        <end position="1623"/>
    </location>
</feature>
<dbReference type="Gene3D" id="3.40.47.10">
    <property type="match status" value="1"/>
</dbReference>
<sequence>MANNMKLCIFGDQTCDLTSNWKELFEIRNNPAVEDFLVKSYDAVRREIWKLPIDSRNNIPRFTSINDLILSNQAGTRRCLAIDTAVSCIYELATFISQADAWYHGGGQLITLGLCLGGLPSAAVCSSRTTLDLIPRAVEAVKAAFRTGLKASEIAKRLVPRTSQDEFEGNWSIICSGSTASSEALDKYCERTALPLTARPYISAFSSNAITVSGSPSSLAMLVESEDFKGIRFKKLPVYGPLHAPHLYTEADIDEIVEGLGLDCGTERSDHIAFLSSTGAMIENSNFAGLLKSAVGAITAQPMRFPDLLDQLQVQIQAASPRSFEMIPIATTVDRLVYNTFKLTPLASLVALPPQPAAQQKSNFPDTPPPNPKTPKLAIIGMSGRFPGGANSVEAFWDILYQGLDVHKSVPTRRWNVNTHVDPTLKKKNTGAVPWGCWIDDAGLFDARFFNISPREAPQIDPAQRLALMTVYEAVEQSGIVGDSTPSTRPDRIGVFYGVTANDWAETNSTQDTDTYLIPGGNRAFIPGRINYSYKFSGPSYAVDTACSSALAAIHIACNSLWRGDIDTAVAGGTNIMTNPDPHAGLDRGHFLSRTGNCKTFDDSADGYCRGEGVGTVVIKRLDDAVADNDPILAVILDTYTNHSSESESITRPHAGAQRAIFNKIMNQGTLNPYSVSYIEMHGTGTQVGDATEMSSVLSTFAPPLSEVPHGRSEEQSLYLGSAKANIGHGEASSGSSALIKVLLMMQNNIIPPHCGIKTKINHKFPTDLTDRNVHIAMKPTPWERSSDPSKPRRAIVNNFGAAGGNTGILLEDAPLRPECTEVDPRSVHVVAVSAKSGTSVQGNLKSLLGYLKQNPDVSLGQLSYTTTALHHQHRVMISGSRVEELCTQIENALQNNAGVTRPKSVPKFIFTFTGQGAQFPGMAKELANIAFFRKEMQQLDQICQTLGFPSILPVIEADEEQDINTFTPIAVQLANTCLQIALGKLWESWNIVPVAVVGHSLGEYAALNYAGVLSDADTLYLVGKRAELLQKKCTPGTHAMLVVRGSVDKITAILGDAKDTIEFACINSPVETVLAGTKENVSKVTTILAGAGRKTTPLSVPYAFHSSQLDPMLPDLMEVAKSITFCKPTLPVLCPLDGSIVEEYGVFGPDYLVRHSRRAVNMMQALLSARNGKLINDTTMALEIGPHPAIGGMVRAVLGSQVPTLASSQRGRSTWAVLGTTIKQMYTAGADLRWTAYHADFKASHRVLSLPTYSWDLKDFWIDYVNDWSLRKGDPPLVIHSGGGPRVETTTIHRVVEETESVDGLHMVVESDITRPDMRPLVQGHEVDGVPLCTPSVYADIALSLGTYFIQRYRTGQAKNTVDVTDMTILKMLILRPDAKQQLMQVHSEVEWATDSAIIKFVSFDNKQNLQEHAWCRVIFKDGSLQQTLQKGVPELKQRFQTLRDGIMSGAVSRYTGAMCYRAIRPLARFHPDYRAAGEVLLDNNTLEAASRLSFATVKRVGNFHTHPGVIDALSQSCGFIMNCNDSADLDGDVFMNHGWGSLQLFEPISFDEEYMTYTQMKEGKDGLWHGDVVVLNSKDKVVAYIGHAAIQQVARRILKVILSIESGTASKAQKQLPTRQSDAPARAPAPPTQTKVARKASAPTRIPVSSQVSAPKEPQVVSGEVQHGVFAKALTIVAEESGIAEADLTDSTGFADIGVDSLLGLTISARFKEELDTELDFNALLFEYPTVGELKSFFGGGSSTCDSSSSSGSMTPKSSTAQESATSGAETVISICPSTNDDVGESPKEEPVDNFDFIRALQVISEESGVALEDLTIDTVFADAGVDSLLSLVIVSRFRDELGLDIKQESLLLECPTVGELKTALVGEYAVEETKQPAATVERTEHPAPNGIPEKQKHNRQQDTPTEVLALEAREDAVNKLVAKYTAGFSGPALPSAAALAPKEDEKVAIITGASGSLGAHLAWHIVQMPEVKTVICINRQHREEPYKRQIKAMRDKGIRFPEALKPKLVVYQADTSKPLLGLRHDDYERLVSTATHLIHSAWPMSGKRALESFESQFQVMRNLINLACDVASQRPPSFKFSFQMVSSIGVVGLYGKQDSNSMMKKVLVPEERFGIDCILPNGYGDAKWGCERMIDETLHKAPERFRAMVVRLGQIAGSKTSGYWNPMEHFGFVMKSSQTLGALPDVPGGELYWTPVNDMADALADLVLSDHNPYRFYHLENPCGQPWKDVNAILADAIGIKDMIPFDEWVQRVAAAPPLNNPAATLLEFLDDNYIRMSYGGLVLDPMNSLKHSKSLRAVGPVSEELIRKYVHIWKEIGFLS</sequence>
<dbReference type="InterPro" id="IPR006162">
    <property type="entry name" value="Ppantetheine_attach_site"/>
</dbReference>
<dbReference type="Pfam" id="PF00109">
    <property type="entry name" value="ketoacyl-synt"/>
    <property type="match status" value="1"/>
</dbReference>
<dbReference type="InterPro" id="IPR036291">
    <property type="entry name" value="NAD(P)-bd_dom_sf"/>
</dbReference>
<dbReference type="GO" id="GO:0004315">
    <property type="term" value="F:3-oxoacyl-[acyl-carrier-protein] synthase activity"/>
    <property type="evidence" value="ECO:0007669"/>
    <property type="project" value="InterPro"/>
</dbReference>
<feature type="region of interest" description="C-terminal hotdog fold" evidence="5">
    <location>
        <begin position="1453"/>
        <end position="1601"/>
    </location>
</feature>
<dbReference type="GO" id="GO:0006633">
    <property type="term" value="P:fatty acid biosynthetic process"/>
    <property type="evidence" value="ECO:0007669"/>
    <property type="project" value="InterPro"/>
</dbReference>
<dbReference type="PROSITE" id="PS52019">
    <property type="entry name" value="PKS_MFAS_DH"/>
    <property type="match status" value="1"/>
</dbReference>
<evidence type="ECO:0000256" key="4">
    <source>
        <dbReference type="ARBA" id="ARBA00023315"/>
    </source>
</evidence>
<evidence type="ECO:0000256" key="2">
    <source>
        <dbReference type="ARBA" id="ARBA00022553"/>
    </source>
</evidence>
<name>A0A423WQS5_9PEZI</name>
<evidence type="ECO:0008006" key="12">
    <source>
        <dbReference type="Google" id="ProtNLM"/>
    </source>
</evidence>
<dbReference type="PROSITE" id="PS00012">
    <property type="entry name" value="PHOSPHOPANTETHEINE"/>
    <property type="match status" value="1"/>
</dbReference>
<dbReference type="InterPro" id="IPR016036">
    <property type="entry name" value="Malonyl_transacylase_ACP-bd"/>
</dbReference>
<dbReference type="STRING" id="356882.A0A423WQS5"/>
<evidence type="ECO:0000313" key="10">
    <source>
        <dbReference type="EMBL" id="ROW05849.1"/>
    </source>
</evidence>
<evidence type="ECO:0000256" key="5">
    <source>
        <dbReference type="PROSITE-ProRule" id="PRU01363"/>
    </source>
</evidence>